<comment type="cofactor">
    <cofactor evidence="1">
        <name>Cu(2+)</name>
        <dbReference type="ChEBI" id="CHEBI:29036"/>
    </cofactor>
</comment>
<organism evidence="18 19">
    <name type="scientific">Schizothecium vesticola</name>
    <dbReference type="NCBI Taxonomy" id="314040"/>
    <lineage>
        <taxon>Eukaryota</taxon>
        <taxon>Fungi</taxon>
        <taxon>Dikarya</taxon>
        <taxon>Ascomycota</taxon>
        <taxon>Pezizomycotina</taxon>
        <taxon>Sordariomycetes</taxon>
        <taxon>Sordariomycetidae</taxon>
        <taxon>Sordariales</taxon>
        <taxon>Schizotheciaceae</taxon>
        <taxon>Schizothecium</taxon>
    </lineage>
</organism>
<evidence type="ECO:0000313" key="18">
    <source>
        <dbReference type="EMBL" id="KAK0738812.1"/>
    </source>
</evidence>
<keyword evidence="10" id="KW-1015">Disulfide bond</keyword>
<keyword evidence="6" id="KW-0136">Cellulose degradation</keyword>
<evidence type="ECO:0000256" key="11">
    <source>
        <dbReference type="ARBA" id="ARBA00023277"/>
    </source>
</evidence>
<evidence type="ECO:0000256" key="13">
    <source>
        <dbReference type="ARBA" id="ARBA00044502"/>
    </source>
</evidence>
<evidence type="ECO:0000256" key="10">
    <source>
        <dbReference type="ARBA" id="ARBA00023157"/>
    </source>
</evidence>
<keyword evidence="12" id="KW-0624">Polysaccharide degradation</keyword>
<evidence type="ECO:0000256" key="6">
    <source>
        <dbReference type="ARBA" id="ARBA00023001"/>
    </source>
</evidence>
<dbReference type="Pfam" id="PF03443">
    <property type="entry name" value="AA9"/>
    <property type="match status" value="1"/>
</dbReference>
<evidence type="ECO:0000256" key="8">
    <source>
        <dbReference type="ARBA" id="ARBA00023008"/>
    </source>
</evidence>
<comment type="catalytic activity">
    <reaction evidence="14">
        <text>[(1-&gt;4)-beta-D-glucosyl]n+m + reduced acceptor + O2 = 4-dehydro-beta-D-glucosyl-[(1-&gt;4)-beta-D-glucosyl]n-1 + [(1-&gt;4)-beta-D-glucosyl]m + acceptor + H2O.</text>
        <dbReference type="EC" id="1.14.99.56"/>
    </reaction>
</comment>
<keyword evidence="18" id="KW-0378">Hydrolase</keyword>
<proteinExistence type="inferred from homology"/>
<evidence type="ECO:0000256" key="2">
    <source>
        <dbReference type="ARBA" id="ARBA00004613"/>
    </source>
</evidence>
<dbReference type="Gene3D" id="2.70.50.70">
    <property type="match status" value="1"/>
</dbReference>
<reference evidence="18" key="1">
    <citation type="submission" date="2023-06" db="EMBL/GenBank/DDBJ databases">
        <title>Genome-scale phylogeny and comparative genomics of the fungal order Sordariales.</title>
        <authorList>
            <consortium name="Lawrence Berkeley National Laboratory"/>
            <person name="Hensen N."/>
            <person name="Bonometti L."/>
            <person name="Westerberg I."/>
            <person name="Brannstrom I.O."/>
            <person name="Guillou S."/>
            <person name="Cros-Aarteil S."/>
            <person name="Calhoun S."/>
            <person name="Haridas S."/>
            <person name="Kuo A."/>
            <person name="Mondo S."/>
            <person name="Pangilinan J."/>
            <person name="Riley R."/>
            <person name="LaButti K."/>
            <person name="Andreopoulos B."/>
            <person name="Lipzen A."/>
            <person name="Chen C."/>
            <person name="Yanf M."/>
            <person name="Daum C."/>
            <person name="Ng V."/>
            <person name="Clum A."/>
            <person name="Steindorff A."/>
            <person name="Ohm R."/>
            <person name="Martin F."/>
            <person name="Silar P."/>
            <person name="Natvig D."/>
            <person name="Lalanne C."/>
            <person name="Gautier V."/>
            <person name="Ament-velasquez S.L."/>
            <person name="Kruys A."/>
            <person name="Hutchinson M.I."/>
            <person name="Powell A.J."/>
            <person name="Barry K."/>
            <person name="Miller A.N."/>
            <person name="Grigoriev I.V."/>
            <person name="Debuchy R."/>
            <person name="Gladieux P."/>
            <person name="Thoren M.H."/>
            <person name="Johannesson H."/>
        </authorList>
    </citation>
    <scope>NUCLEOTIDE SEQUENCE</scope>
    <source>
        <strain evidence="18">SMH3187-1</strain>
    </source>
</reference>
<sequence length="304" mass="32155">MPRPSLLLAALSAATTALAHSHLAHILINGALYHGFDPRPDKSNPPHRVAWTTSNLDDGYVPSSSYTHPDIACHISGTSVPAHAPVRPGDIIHVQWNGWPRDHQAPLLSYLAPCVGTSDGCASVDKAALAWTKIDDSAPVVVDQRAGAPGTWSSHVMIARNNSWGVRVPRGTPGGAYVLRHEAIALHFAKDVGSAQSYPLCMNLWVDADEGGRTGGQRVPGLDLEGGVVATELYGAEDPGILIDVFKVLTKTYAVPGPTLARGAEPVPHSEQIMSMSRTEGVPVRVVGTGTVPWVESTARVFSG</sequence>
<dbReference type="GO" id="GO:0030245">
    <property type="term" value="P:cellulose catabolic process"/>
    <property type="evidence" value="ECO:0007669"/>
    <property type="project" value="UniProtKB-KW"/>
</dbReference>
<evidence type="ECO:0000256" key="16">
    <source>
        <dbReference type="SAM" id="SignalP"/>
    </source>
</evidence>
<dbReference type="PANTHER" id="PTHR33353:SF36">
    <property type="entry name" value="ENDO-BETA-1,4-GLUCANASE D"/>
    <property type="match status" value="1"/>
</dbReference>
<comment type="subcellular location">
    <subcellularLocation>
        <location evidence="2">Secreted</location>
    </subcellularLocation>
</comment>
<keyword evidence="9" id="KW-0503">Monooxygenase</keyword>
<dbReference type="GO" id="GO:0046872">
    <property type="term" value="F:metal ion binding"/>
    <property type="evidence" value="ECO:0007669"/>
    <property type="project" value="UniProtKB-KW"/>
</dbReference>
<evidence type="ECO:0000313" key="19">
    <source>
        <dbReference type="Proteomes" id="UP001172155"/>
    </source>
</evidence>
<dbReference type="PANTHER" id="PTHR33353">
    <property type="entry name" value="PUTATIVE (AFU_ORTHOLOGUE AFUA_1G12560)-RELATED"/>
    <property type="match status" value="1"/>
</dbReference>
<feature type="signal peptide" evidence="16">
    <location>
        <begin position="1"/>
        <end position="19"/>
    </location>
</feature>
<keyword evidence="11" id="KW-0119">Carbohydrate metabolism</keyword>
<dbReference type="InterPro" id="IPR005103">
    <property type="entry name" value="AA9_LPMO"/>
</dbReference>
<dbReference type="Proteomes" id="UP001172155">
    <property type="component" value="Unassembled WGS sequence"/>
</dbReference>
<evidence type="ECO:0000256" key="1">
    <source>
        <dbReference type="ARBA" id="ARBA00001973"/>
    </source>
</evidence>
<keyword evidence="4" id="KW-0479">Metal-binding</keyword>
<dbReference type="GO" id="GO:0004497">
    <property type="term" value="F:monooxygenase activity"/>
    <property type="evidence" value="ECO:0007669"/>
    <property type="project" value="UniProtKB-KW"/>
</dbReference>
<dbReference type="GO" id="GO:0016787">
    <property type="term" value="F:hydrolase activity"/>
    <property type="evidence" value="ECO:0007669"/>
    <property type="project" value="UniProtKB-KW"/>
</dbReference>
<keyword evidence="19" id="KW-1185">Reference proteome</keyword>
<feature type="domain" description="Auxiliary Activity family 9 catalytic" evidence="17">
    <location>
        <begin position="20"/>
        <end position="249"/>
    </location>
</feature>
<evidence type="ECO:0000259" key="17">
    <source>
        <dbReference type="Pfam" id="PF03443"/>
    </source>
</evidence>
<keyword evidence="7" id="KW-0560">Oxidoreductase</keyword>
<evidence type="ECO:0000256" key="7">
    <source>
        <dbReference type="ARBA" id="ARBA00023002"/>
    </source>
</evidence>
<dbReference type="EC" id="1.14.99.56" evidence="15"/>
<evidence type="ECO:0000256" key="3">
    <source>
        <dbReference type="ARBA" id="ARBA00022525"/>
    </source>
</evidence>
<comment type="caution">
    <text evidence="18">The sequence shown here is derived from an EMBL/GenBank/DDBJ whole genome shotgun (WGS) entry which is preliminary data.</text>
</comment>
<name>A0AA40BR30_9PEZI</name>
<comment type="similarity">
    <text evidence="13">Belongs to the polysaccharide monooxygenase AA9 family.</text>
</comment>
<dbReference type="InterPro" id="IPR049892">
    <property type="entry name" value="AA9"/>
</dbReference>
<evidence type="ECO:0000256" key="14">
    <source>
        <dbReference type="ARBA" id="ARBA00045077"/>
    </source>
</evidence>
<evidence type="ECO:0000256" key="5">
    <source>
        <dbReference type="ARBA" id="ARBA00022729"/>
    </source>
</evidence>
<keyword evidence="5 16" id="KW-0732">Signal</keyword>
<dbReference type="EMBL" id="JAUKUD010000007">
    <property type="protein sequence ID" value="KAK0738812.1"/>
    <property type="molecule type" value="Genomic_DNA"/>
</dbReference>
<evidence type="ECO:0000256" key="4">
    <source>
        <dbReference type="ARBA" id="ARBA00022723"/>
    </source>
</evidence>
<evidence type="ECO:0000256" key="12">
    <source>
        <dbReference type="ARBA" id="ARBA00023326"/>
    </source>
</evidence>
<dbReference type="AlphaFoldDB" id="A0AA40BR30"/>
<dbReference type="GO" id="GO:0005576">
    <property type="term" value="C:extracellular region"/>
    <property type="evidence" value="ECO:0007669"/>
    <property type="project" value="UniProtKB-SubCell"/>
</dbReference>
<dbReference type="CDD" id="cd21175">
    <property type="entry name" value="LPMO_AA9"/>
    <property type="match status" value="1"/>
</dbReference>
<protein>
    <recommendedName>
        <fullName evidence="15">lytic cellulose monooxygenase (C4-dehydrogenating)</fullName>
        <ecNumber evidence="15">1.14.99.56</ecNumber>
    </recommendedName>
</protein>
<evidence type="ECO:0000256" key="9">
    <source>
        <dbReference type="ARBA" id="ARBA00023033"/>
    </source>
</evidence>
<evidence type="ECO:0000256" key="15">
    <source>
        <dbReference type="ARBA" id="ARBA00047174"/>
    </source>
</evidence>
<keyword evidence="3" id="KW-0964">Secreted</keyword>
<accession>A0AA40BR30</accession>
<keyword evidence="8" id="KW-0186">Copper</keyword>
<gene>
    <name evidence="18" type="ORF">B0T18DRAFT_433565</name>
</gene>
<feature type="chain" id="PRO_5041416145" description="lytic cellulose monooxygenase (C4-dehydrogenating)" evidence="16">
    <location>
        <begin position="20"/>
        <end position="304"/>
    </location>
</feature>